<name>A0ABY7S4Y3_9FLAO</name>
<feature type="signal peptide" evidence="1">
    <location>
        <begin position="1"/>
        <end position="17"/>
    </location>
</feature>
<feature type="chain" id="PRO_5046447965" description="OmpH family outer membrane protein" evidence="1">
    <location>
        <begin position="18"/>
        <end position="235"/>
    </location>
</feature>
<keyword evidence="3" id="KW-1185">Reference proteome</keyword>
<keyword evidence="1" id="KW-0732">Signal</keyword>
<gene>
    <name evidence="2" type="ORF">MUN68_008150</name>
</gene>
<dbReference type="EMBL" id="CP116221">
    <property type="protein sequence ID" value="WCO03466.1"/>
    <property type="molecule type" value="Genomic_DNA"/>
</dbReference>
<protein>
    <recommendedName>
        <fullName evidence="4">OmpH family outer membrane protein</fullName>
    </recommendedName>
</protein>
<evidence type="ECO:0000313" key="2">
    <source>
        <dbReference type="EMBL" id="WCO03466.1"/>
    </source>
</evidence>
<organism evidence="2 3">
    <name type="scientific">Psychroserpens ponticola</name>
    <dbReference type="NCBI Taxonomy" id="2932268"/>
    <lineage>
        <taxon>Bacteria</taxon>
        <taxon>Pseudomonadati</taxon>
        <taxon>Bacteroidota</taxon>
        <taxon>Flavobacteriia</taxon>
        <taxon>Flavobacteriales</taxon>
        <taxon>Flavobacteriaceae</taxon>
        <taxon>Psychroserpens</taxon>
    </lineage>
</organism>
<dbReference type="RefSeq" id="WP_249997260.1">
    <property type="nucleotide sequence ID" value="NZ_CP116221.1"/>
</dbReference>
<reference evidence="2 3" key="1">
    <citation type="submission" date="2023-01" db="EMBL/GenBank/DDBJ databases">
        <title>Psychroserpens ponticola sp. nov., isolated from seawater.</title>
        <authorList>
            <person name="Kristyanto S."/>
            <person name="Jung J."/>
            <person name="Kim J.M."/>
            <person name="Jeon C.O."/>
        </authorList>
    </citation>
    <scope>NUCLEOTIDE SEQUENCE [LARGE SCALE GENOMIC DNA]</scope>
    <source>
        <strain evidence="2 3">MSW6</strain>
    </source>
</reference>
<dbReference type="Proteomes" id="UP001202717">
    <property type="component" value="Chromosome"/>
</dbReference>
<evidence type="ECO:0000313" key="3">
    <source>
        <dbReference type="Proteomes" id="UP001202717"/>
    </source>
</evidence>
<sequence length="235" mass="27690">MRKIVLLIILISQLSFGQDGTQGTFSMAVVKPNKAEIEKSLEKFTDSIELTYRNQYYTYRNRLIEMQDEKPEDYPEDMRADFKESKKQAALELKQLDSLENQILNYKYYELISYYTTTILNMSFNEYEPYSSIFEVQNHEIENDELSEYAEIKKVDFILLFENIKVTNIEGLYKMTSQLKLYSKKENKIVLEKNVFGNTNSYGGMWTCGNSLSCLFITSIKNSMEFLIPEIRQRI</sequence>
<evidence type="ECO:0008006" key="4">
    <source>
        <dbReference type="Google" id="ProtNLM"/>
    </source>
</evidence>
<accession>A0ABY7S4Y3</accession>
<evidence type="ECO:0000256" key="1">
    <source>
        <dbReference type="SAM" id="SignalP"/>
    </source>
</evidence>
<proteinExistence type="predicted"/>